<dbReference type="FunFam" id="3.30.200.20:FF:000059">
    <property type="entry name" value="S-receptor-like serine/threonine-protein kinase"/>
    <property type="match status" value="1"/>
</dbReference>
<evidence type="ECO:0000256" key="4">
    <source>
        <dbReference type="ARBA" id="ARBA00022679"/>
    </source>
</evidence>
<dbReference type="InterPro" id="IPR003609">
    <property type="entry name" value="Pan_app"/>
</dbReference>
<dbReference type="Pfam" id="PF00069">
    <property type="entry name" value="Pkinase"/>
    <property type="match status" value="1"/>
</dbReference>
<dbReference type="Pfam" id="PF00954">
    <property type="entry name" value="S_locus_glycop"/>
    <property type="match status" value="1"/>
</dbReference>
<evidence type="ECO:0000256" key="17">
    <source>
        <dbReference type="PIRNR" id="PIRNR000641"/>
    </source>
</evidence>
<name>A0A2U1NQJ1_ARTAN</name>
<dbReference type="InterPro" id="IPR000858">
    <property type="entry name" value="S_locus_glycoprot_dom"/>
</dbReference>
<feature type="signal peptide" evidence="19">
    <location>
        <begin position="1"/>
        <end position="24"/>
    </location>
</feature>
<evidence type="ECO:0000256" key="16">
    <source>
        <dbReference type="ARBA" id="ARBA00048679"/>
    </source>
</evidence>
<keyword evidence="2 17" id="KW-0723">Serine/threonine-protein kinase</keyword>
<evidence type="ECO:0000256" key="13">
    <source>
        <dbReference type="ARBA" id="ARBA00023170"/>
    </source>
</evidence>
<dbReference type="InterPro" id="IPR011009">
    <property type="entry name" value="Kinase-like_dom_sf"/>
</dbReference>
<dbReference type="InterPro" id="IPR024171">
    <property type="entry name" value="SRK-like_kinase"/>
</dbReference>
<evidence type="ECO:0000256" key="12">
    <source>
        <dbReference type="ARBA" id="ARBA00023157"/>
    </source>
</evidence>
<evidence type="ECO:0000256" key="14">
    <source>
        <dbReference type="ARBA" id="ARBA00023180"/>
    </source>
</evidence>
<evidence type="ECO:0000313" key="23">
    <source>
        <dbReference type="EMBL" id="PWA75779.1"/>
    </source>
</evidence>
<dbReference type="CDD" id="cd01098">
    <property type="entry name" value="PAN_AP_plant"/>
    <property type="match status" value="1"/>
</dbReference>
<evidence type="ECO:0000256" key="10">
    <source>
        <dbReference type="ARBA" id="ARBA00022989"/>
    </source>
</evidence>
<dbReference type="InterPro" id="IPR001480">
    <property type="entry name" value="Bulb-type_lectin_dom"/>
</dbReference>
<sequence length="791" mass="89309">MAIPYSFCFVHLLLILSKPTFISSSLTKGSSISVDNKNDHLVSPNRLFTAGFYKVGINAYCFSIWFTEPVSENVNPTVVWMANRDVPVNGKRSKLSLNGNGNLVLRDAGRAIVWSTETKATNGSLVLHLKDNGNLVLNQVNGHPYILWQSFDHPTDTILPGQLFKRNSQLVSSRSTTNFSSGFYKLYFENNNVLNLLYDGPEITSVYWPDPYSKTWEAGRSTWNNSRVAKLDSSGQFNSSDEFGFFVSDYGMRRQRIMKVEFDGNVRVYSLVDHKWVVQWQAFSRPCKIHGVCGPNSLCTYSPQIGGECSCVHGYKKKDPKDWSKGCEPIFKSCQKGEEGYVEIPYVEFYGYDIDYLSNKTLESCKQACLNDCNCKGFQLKYDNSVYNCFLKNLLYNGYQSGFENTMYIKLPKSLLSSYNPRVANKLAYTCPGDLIIPISRSYDKKHESGSLNVLLWVGGVIGVLEIVLILFFLYATLKGSTTAVESYFPIASGFKRFTYAELKRATHNFRTEIGRGGAGVVYKGNLSDDRVAAIKVLQEATHQGEAEFQAEISTIGRLNHMNLIETWGYCVEGKHRLVVYEYMENGSLAKILDSNNLDWGKKLEIALGMAKGLAYLHEECLEWILHCDVKPHNILLDANFDPKVADFGLSKFFDRGAVDDSSFSKIRGTRGYMAPEWVYNLPITSKVDVYSYGVVILEMITGKSPLQMHKVSIENSGRDQSLVEWVRETIREDNDGTWIEEIVDERTCGGYDTRSLKNLVKIALQCVEEDRDARPSMSQVVNMLLNPDGY</sequence>
<accession>A0A2U1NQJ1</accession>
<feature type="domain" description="Protein kinase" evidence="20">
    <location>
        <begin position="508"/>
        <end position="791"/>
    </location>
</feature>
<evidence type="ECO:0000259" key="21">
    <source>
        <dbReference type="PROSITE" id="PS50927"/>
    </source>
</evidence>
<dbReference type="FunFam" id="1.10.510.10:FF:000537">
    <property type="entry name" value="Putative receptor-like protein kinase"/>
    <property type="match status" value="1"/>
</dbReference>
<comment type="catalytic activity">
    <reaction evidence="15 17">
        <text>L-threonyl-[protein] + ATP = O-phospho-L-threonyl-[protein] + ADP + H(+)</text>
        <dbReference type="Rhea" id="RHEA:46608"/>
        <dbReference type="Rhea" id="RHEA-COMP:11060"/>
        <dbReference type="Rhea" id="RHEA-COMP:11605"/>
        <dbReference type="ChEBI" id="CHEBI:15378"/>
        <dbReference type="ChEBI" id="CHEBI:30013"/>
        <dbReference type="ChEBI" id="CHEBI:30616"/>
        <dbReference type="ChEBI" id="CHEBI:61977"/>
        <dbReference type="ChEBI" id="CHEBI:456216"/>
        <dbReference type="EC" id="2.7.11.1"/>
    </reaction>
</comment>
<dbReference type="SMART" id="SM00220">
    <property type="entry name" value="S_TKc"/>
    <property type="match status" value="1"/>
</dbReference>
<keyword evidence="4 17" id="KW-0808">Transferase</keyword>
<keyword evidence="24" id="KW-1185">Reference proteome</keyword>
<keyword evidence="3" id="KW-0245">EGF-like domain</keyword>
<organism evidence="23 24">
    <name type="scientific">Artemisia annua</name>
    <name type="common">Sweet wormwood</name>
    <dbReference type="NCBI Taxonomy" id="35608"/>
    <lineage>
        <taxon>Eukaryota</taxon>
        <taxon>Viridiplantae</taxon>
        <taxon>Streptophyta</taxon>
        <taxon>Embryophyta</taxon>
        <taxon>Tracheophyta</taxon>
        <taxon>Spermatophyta</taxon>
        <taxon>Magnoliopsida</taxon>
        <taxon>eudicotyledons</taxon>
        <taxon>Gunneridae</taxon>
        <taxon>Pentapetalae</taxon>
        <taxon>asterids</taxon>
        <taxon>campanulids</taxon>
        <taxon>Asterales</taxon>
        <taxon>Asteraceae</taxon>
        <taxon>Asteroideae</taxon>
        <taxon>Anthemideae</taxon>
        <taxon>Artemisiinae</taxon>
        <taxon>Artemisia</taxon>
    </lineage>
</organism>
<dbReference type="InterPro" id="IPR036426">
    <property type="entry name" value="Bulb-type_lectin_dom_sf"/>
</dbReference>
<gene>
    <name evidence="23" type="ORF">CTI12_AA239450</name>
</gene>
<keyword evidence="11 18" id="KW-0472">Membrane</keyword>
<dbReference type="PANTHER" id="PTHR47974">
    <property type="entry name" value="OS07G0415500 PROTEIN"/>
    <property type="match status" value="1"/>
</dbReference>
<dbReference type="PIRSF" id="PIRSF000641">
    <property type="entry name" value="SRK"/>
    <property type="match status" value="1"/>
</dbReference>
<comment type="caution">
    <text evidence="23">The sequence shown here is derived from an EMBL/GenBank/DDBJ whole genome shotgun (WGS) entry which is preliminary data.</text>
</comment>
<evidence type="ECO:0000256" key="19">
    <source>
        <dbReference type="SAM" id="SignalP"/>
    </source>
</evidence>
<dbReference type="SUPFAM" id="SSF51110">
    <property type="entry name" value="alpha-D-mannose-specific plant lectins"/>
    <property type="match status" value="1"/>
</dbReference>
<evidence type="ECO:0000256" key="7">
    <source>
        <dbReference type="ARBA" id="ARBA00022741"/>
    </source>
</evidence>
<dbReference type="CDD" id="cd14066">
    <property type="entry name" value="STKc_IRAK"/>
    <property type="match status" value="1"/>
</dbReference>
<keyword evidence="5 18" id="KW-0812">Transmembrane</keyword>
<keyword evidence="7 17" id="KW-0547">Nucleotide-binding</keyword>
<protein>
    <recommendedName>
        <fullName evidence="17">Receptor-like serine/threonine-protein kinase</fullName>
        <ecNumber evidence="17">2.7.11.1</ecNumber>
    </recommendedName>
</protein>
<keyword evidence="14" id="KW-0325">Glycoprotein</keyword>
<feature type="chain" id="PRO_5015731519" description="Receptor-like serine/threonine-protein kinase" evidence="19">
    <location>
        <begin position="25"/>
        <end position="791"/>
    </location>
</feature>
<evidence type="ECO:0000256" key="18">
    <source>
        <dbReference type="SAM" id="Phobius"/>
    </source>
</evidence>
<feature type="domain" description="Apple" evidence="22">
    <location>
        <begin position="334"/>
        <end position="407"/>
    </location>
</feature>
<dbReference type="PROSITE" id="PS50011">
    <property type="entry name" value="PROTEIN_KINASE_DOM"/>
    <property type="match status" value="1"/>
</dbReference>
<dbReference type="OrthoDB" id="619632at2759"/>
<dbReference type="EMBL" id="PKPP01002357">
    <property type="protein sequence ID" value="PWA75779.1"/>
    <property type="molecule type" value="Genomic_DNA"/>
</dbReference>
<dbReference type="PROSITE" id="PS00108">
    <property type="entry name" value="PROTEIN_KINASE_ST"/>
    <property type="match status" value="1"/>
</dbReference>
<dbReference type="PANTHER" id="PTHR47974:SF3">
    <property type="entry name" value="RECEPTOR-LIKE SERINE_THREONINE-PROTEIN KINASE"/>
    <property type="match status" value="1"/>
</dbReference>
<dbReference type="InterPro" id="IPR008271">
    <property type="entry name" value="Ser/Thr_kinase_AS"/>
</dbReference>
<keyword evidence="8 17" id="KW-0418">Kinase</keyword>
<dbReference type="PROSITE" id="PS50948">
    <property type="entry name" value="PAN"/>
    <property type="match status" value="1"/>
</dbReference>
<dbReference type="GO" id="GO:0016020">
    <property type="term" value="C:membrane"/>
    <property type="evidence" value="ECO:0007669"/>
    <property type="project" value="UniProtKB-SubCell"/>
</dbReference>
<dbReference type="SUPFAM" id="SSF56112">
    <property type="entry name" value="Protein kinase-like (PK-like)"/>
    <property type="match status" value="1"/>
</dbReference>
<dbReference type="SMART" id="SM00108">
    <property type="entry name" value="B_lectin"/>
    <property type="match status" value="1"/>
</dbReference>
<dbReference type="AlphaFoldDB" id="A0A2U1NQJ1"/>
<comment type="similarity">
    <text evidence="17">Belongs to the protein kinase superfamily. Ser/Thr protein kinase family.</text>
</comment>
<evidence type="ECO:0000256" key="1">
    <source>
        <dbReference type="ARBA" id="ARBA00004479"/>
    </source>
</evidence>
<evidence type="ECO:0000256" key="11">
    <source>
        <dbReference type="ARBA" id="ARBA00023136"/>
    </source>
</evidence>
<keyword evidence="6 19" id="KW-0732">Signal</keyword>
<comment type="subcellular location">
    <subcellularLocation>
        <location evidence="1">Membrane</location>
        <topology evidence="1">Single-pass type I membrane protein</topology>
    </subcellularLocation>
</comment>
<evidence type="ECO:0000259" key="20">
    <source>
        <dbReference type="PROSITE" id="PS50011"/>
    </source>
</evidence>
<keyword evidence="9 17" id="KW-0067">ATP-binding</keyword>
<dbReference type="GO" id="GO:0005524">
    <property type="term" value="F:ATP binding"/>
    <property type="evidence" value="ECO:0007669"/>
    <property type="project" value="UniProtKB-KW"/>
</dbReference>
<evidence type="ECO:0000256" key="5">
    <source>
        <dbReference type="ARBA" id="ARBA00022692"/>
    </source>
</evidence>
<evidence type="ECO:0000259" key="22">
    <source>
        <dbReference type="PROSITE" id="PS50948"/>
    </source>
</evidence>
<keyword evidence="12" id="KW-1015">Disulfide bond</keyword>
<dbReference type="CDD" id="cd00028">
    <property type="entry name" value="B_lectin"/>
    <property type="match status" value="1"/>
</dbReference>
<dbReference type="Gene3D" id="1.10.510.10">
    <property type="entry name" value="Transferase(Phosphotransferase) domain 1"/>
    <property type="match status" value="1"/>
</dbReference>
<reference evidence="23 24" key="1">
    <citation type="journal article" date="2018" name="Mol. Plant">
        <title>The genome of Artemisia annua provides insight into the evolution of Asteraceae family and artemisinin biosynthesis.</title>
        <authorList>
            <person name="Shen Q."/>
            <person name="Zhang L."/>
            <person name="Liao Z."/>
            <person name="Wang S."/>
            <person name="Yan T."/>
            <person name="Shi P."/>
            <person name="Liu M."/>
            <person name="Fu X."/>
            <person name="Pan Q."/>
            <person name="Wang Y."/>
            <person name="Lv Z."/>
            <person name="Lu X."/>
            <person name="Zhang F."/>
            <person name="Jiang W."/>
            <person name="Ma Y."/>
            <person name="Chen M."/>
            <person name="Hao X."/>
            <person name="Li L."/>
            <person name="Tang Y."/>
            <person name="Lv G."/>
            <person name="Zhou Y."/>
            <person name="Sun X."/>
            <person name="Brodelius P.E."/>
            <person name="Rose J.K.C."/>
            <person name="Tang K."/>
        </authorList>
    </citation>
    <scope>NUCLEOTIDE SEQUENCE [LARGE SCALE GENOMIC DNA]</scope>
    <source>
        <strain evidence="24">cv. Huhao1</strain>
        <tissue evidence="23">Leaf</tissue>
    </source>
</reference>
<dbReference type="Gene3D" id="3.30.200.20">
    <property type="entry name" value="Phosphorylase Kinase, domain 1"/>
    <property type="match status" value="1"/>
</dbReference>
<proteinExistence type="inferred from homology"/>
<feature type="transmembrane region" description="Helical" evidence="18">
    <location>
        <begin position="454"/>
        <end position="478"/>
    </location>
</feature>
<comment type="catalytic activity">
    <reaction evidence="16 17">
        <text>L-seryl-[protein] + ATP = O-phospho-L-seryl-[protein] + ADP + H(+)</text>
        <dbReference type="Rhea" id="RHEA:17989"/>
        <dbReference type="Rhea" id="RHEA-COMP:9863"/>
        <dbReference type="Rhea" id="RHEA-COMP:11604"/>
        <dbReference type="ChEBI" id="CHEBI:15378"/>
        <dbReference type="ChEBI" id="CHEBI:29999"/>
        <dbReference type="ChEBI" id="CHEBI:30616"/>
        <dbReference type="ChEBI" id="CHEBI:83421"/>
        <dbReference type="ChEBI" id="CHEBI:456216"/>
        <dbReference type="EC" id="2.7.11.1"/>
    </reaction>
</comment>
<dbReference type="Gene3D" id="3.50.4.10">
    <property type="entry name" value="Hepatocyte Growth Factor"/>
    <property type="match status" value="1"/>
</dbReference>
<evidence type="ECO:0000313" key="24">
    <source>
        <dbReference type="Proteomes" id="UP000245207"/>
    </source>
</evidence>
<evidence type="ECO:0000256" key="8">
    <source>
        <dbReference type="ARBA" id="ARBA00022777"/>
    </source>
</evidence>
<dbReference type="EC" id="2.7.11.1" evidence="17"/>
<dbReference type="InterPro" id="IPR000719">
    <property type="entry name" value="Prot_kinase_dom"/>
</dbReference>
<dbReference type="GO" id="GO:0004674">
    <property type="term" value="F:protein serine/threonine kinase activity"/>
    <property type="evidence" value="ECO:0007669"/>
    <property type="project" value="UniProtKB-KW"/>
</dbReference>
<dbReference type="GO" id="GO:0106310">
    <property type="term" value="F:protein serine kinase activity"/>
    <property type="evidence" value="ECO:0007669"/>
    <property type="project" value="RHEA"/>
</dbReference>
<evidence type="ECO:0000256" key="6">
    <source>
        <dbReference type="ARBA" id="ARBA00022729"/>
    </source>
</evidence>
<feature type="domain" description="Bulb-type lectin" evidence="21">
    <location>
        <begin position="17"/>
        <end position="150"/>
    </location>
</feature>
<evidence type="ECO:0000256" key="9">
    <source>
        <dbReference type="ARBA" id="ARBA00022840"/>
    </source>
</evidence>
<evidence type="ECO:0000256" key="15">
    <source>
        <dbReference type="ARBA" id="ARBA00047899"/>
    </source>
</evidence>
<dbReference type="Pfam" id="PF01453">
    <property type="entry name" value="B_lectin"/>
    <property type="match status" value="1"/>
</dbReference>
<keyword evidence="13" id="KW-0675">Receptor</keyword>
<dbReference type="PROSITE" id="PS50927">
    <property type="entry name" value="BULB_LECTIN"/>
    <property type="match status" value="1"/>
</dbReference>
<dbReference type="Pfam" id="PF08276">
    <property type="entry name" value="PAN_2"/>
    <property type="match status" value="1"/>
</dbReference>
<dbReference type="Gene3D" id="2.90.10.10">
    <property type="entry name" value="Bulb-type lectin domain"/>
    <property type="match status" value="1"/>
</dbReference>
<evidence type="ECO:0000256" key="2">
    <source>
        <dbReference type="ARBA" id="ARBA00022527"/>
    </source>
</evidence>
<dbReference type="GO" id="GO:0048544">
    <property type="term" value="P:recognition of pollen"/>
    <property type="evidence" value="ECO:0007669"/>
    <property type="project" value="InterPro"/>
</dbReference>
<evidence type="ECO:0000256" key="3">
    <source>
        <dbReference type="ARBA" id="ARBA00022536"/>
    </source>
</evidence>
<keyword evidence="10 18" id="KW-1133">Transmembrane helix</keyword>
<dbReference type="Proteomes" id="UP000245207">
    <property type="component" value="Unassembled WGS sequence"/>
</dbReference>
<dbReference type="STRING" id="35608.A0A2U1NQJ1"/>